<gene>
    <name evidence="1" type="ORF">V5R04_05165</name>
</gene>
<reference evidence="1" key="1">
    <citation type="submission" date="2024-02" db="EMBL/GenBank/DDBJ databases">
        <title>Tomenella chthoni gen. nov. sp. nov., a member of the family Jonesiaceae isolated from bat guano.</title>
        <authorList>
            <person name="Miller S.L."/>
            <person name="King J."/>
            <person name="Sankaranarayanan K."/>
            <person name="Lawson P.A."/>
        </authorList>
    </citation>
    <scope>NUCLEOTIDE SEQUENCE</scope>
    <source>
        <strain evidence="1">BS-20</strain>
    </source>
</reference>
<dbReference type="Gene3D" id="3.40.50.300">
    <property type="entry name" value="P-loop containing nucleotide triphosphate hydrolases"/>
    <property type="match status" value="1"/>
</dbReference>
<dbReference type="InterPro" id="IPR027417">
    <property type="entry name" value="P-loop_NTPase"/>
</dbReference>
<dbReference type="GO" id="GO:0016301">
    <property type="term" value="F:kinase activity"/>
    <property type="evidence" value="ECO:0007669"/>
    <property type="project" value="UniProtKB-KW"/>
</dbReference>
<dbReference type="EMBL" id="CP146203">
    <property type="protein sequence ID" value="XBH22613.1"/>
    <property type="molecule type" value="Genomic_DNA"/>
</dbReference>
<dbReference type="SUPFAM" id="SSF52540">
    <property type="entry name" value="P-loop containing nucleoside triphosphate hydrolases"/>
    <property type="match status" value="1"/>
</dbReference>
<dbReference type="AlphaFoldDB" id="A0AAU7DXR6"/>
<evidence type="ECO:0000313" key="1">
    <source>
        <dbReference type="EMBL" id="XBH22613.1"/>
    </source>
</evidence>
<keyword evidence="1" id="KW-0808">Transferase</keyword>
<sequence>MSVDQQVLQQLLARSLDAPRGFGGATLICIDGPAGSGKTTLAAQLAPLLPAQVIHMDDLYAGWEGIQEGVDLLERQILTPLAAGQPGKYPRYDWMARKYMERHHVPLADFLVVEGCASATRMVDRFDPLIIWVEASDDVRLARGLDRDGQDLRPQWLTFMEQERSIYEENETADRAHIKIDGFGRIVDHLT</sequence>
<accession>A0AAU7DXR6</accession>
<proteinExistence type="predicted"/>
<keyword evidence="1" id="KW-0418">Kinase</keyword>
<name>A0AAU7DXR6_9MICO</name>
<protein>
    <submittedName>
        <fullName evidence="1">Uridine kinase</fullName>
    </submittedName>
</protein>
<organism evidence="1">
    <name type="scientific">Jonesiaceae bacterium BS-20</name>
    <dbReference type="NCBI Taxonomy" id="3120821"/>
    <lineage>
        <taxon>Bacteria</taxon>
        <taxon>Bacillati</taxon>
        <taxon>Actinomycetota</taxon>
        <taxon>Actinomycetes</taxon>
        <taxon>Micrococcales</taxon>
        <taxon>Jonesiaceae</taxon>
    </lineage>
</organism>